<dbReference type="InterPro" id="IPR002528">
    <property type="entry name" value="MATE_fam"/>
</dbReference>
<keyword evidence="5" id="KW-1003">Cell membrane</keyword>
<evidence type="ECO:0000256" key="8">
    <source>
        <dbReference type="ARBA" id="ARBA00023136"/>
    </source>
</evidence>
<dbReference type="Pfam" id="PF01554">
    <property type="entry name" value="MatE"/>
    <property type="match status" value="2"/>
</dbReference>
<feature type="transmembrane region" description="Helical" evidence="10">
    <location>
        <begin position="91"/>
        <end position="117"/>
    </location>
</feature>
<reference evidence="11 12" key="1">
    <citation type="submission" date="2020-01" db="EMBL/GenBank/DDBJ databases">
        <title>Anaeroalcalibacter tamaniensis gen. nov., sp. nov., moderately halophilic strictly anaerobic fermenter bacterium from mud volcano of Taman peninsula.</title>
        <authorList>
            <person name="Frolova A."/>
            <person name="Merkel A.Y."/>
            <person name="Slobodkin A.I."/>
        </authorList>
    </citation>
    <scope>NUCLEOTIDE SEQUENCE [LARGE SCALE GENOMIC DNA]</scope>
    <source>
        <strain evidence="11 12">F-3ap</strain>
    </source>
</reference>
<dbReference type="GO" id="GO:0015297">
    <property type="term" value="F:antiporter activity"/>
    <property type="evidence" value="ECO:0007669"/>
    <property type="project" value="InterPro"/>
</dbReference>
<dbReference type="EMBL" id="JAAEEH010000008">
    <property type="protein sequence ID" value="NDL66955.1"/>
    <property type="molecule type" value="Genomic_DNA"/>
</dbReference>
<keyword evidence="7 10" id="KW-1133">Transmembrane helix</keyword>
<feature type="transmembrane region" description="Helical" evidence="10">
    <location>
        <begin position="191"/>
        <end position="210"/>
    </location>
</feature>
<proteinExistence type="inferred from homology"/>
<keyword evidence="9" id="KW-0046">Antibiotic resistance</keyword>
<feature type="transmembrane region" description="Helical" evidence="10">
    <location>
        <begin position="137"/>
        <end position="154"/>
    </location>
</feature>
<feature type="transmembrane region" description="Helical" evidence="10">
    <location>
        <begin position="319"/>
        <end position="343"/>
    </location>
</feature>
<dbReference type="PANTHER" id="PTHR43823:SF3">
    <property type="entry name" value="MULTIDRUG EXPORT PROTEIN MEPA"/>
    <property type="match status" value="1"/>
</dbReference>
<evidence type="ECO:0000313" key="11">
    <source>
        <dbReference type="EMBL" id="NDL66955.1"/>
    </source>
</evidence>
<keyword evidence="6 10" id="KW-0812">Transmembrane</keyword>
<dbReference type="CDD" id="cd13143">
    <property type="entry name" value="MATE_MepA_like"/>
    <property type="match status" value="1"/>
</dbReference>
<feature type="transmembrane region" description="Helical" evidence="10">
    <location>
        <begin position="390"/>
        <end position="412"/>
    </location>
</feature>
<dbReference type="InterPro" id="IPR048279">
    <property type="entry name" value="MdtK-like"/>
</dbReference>
<feature type="transmembrane region" description="Helical" evidence="10">
    <location>
        <begin position="363"/>
        <end position="383"/>
    </location>
</feature>
<dbReference type="PIRSF" id="PIRSF006603">
    <property type="entry name" value="DinF"/>
    <property type="match status" value="1"/>
</dbReference>
<accession>A0A7X5HUS4</accession>
<dbReference type="InterPro" id="IPR045070">
    <property type="entry name" value="MATE_MepA-like"/>
</dbReference>
<dbReference type="RefSeq" id="WP_162369684.1">
    <property type="nucleotide sequence ID" value="NZ_JAAEEH010000008.1"/>
</dbReference>
<feature type="transmembrane region" description="Helical" evidence="10">
    <location>
        <begin position="166"/>
        <end position="185"/>
    </location>
</feature>
<keyword evidence="4" id="KW-0813">Transport</keyword>
<evidence type="ECO:0000256" key="4">
    <source>
        <dbReference type="ARBA" id="ARBA00022448"/>
    </source>
</evidence>
<evidence type="ECO:0000256" key="6">
    <source>
        <dbReference type="ARBA" id="ARBA00022692"/>
    </source>
</evidence>
<comment type="similarity">
    <text evidence="2">Belongs to the multi antimicrobial extrusion (MATE) (TC 2.A.66.1) family. MepA subfamily.</text>
</comment>
<dbReference type="Proteomes" id="UP000461585">
    <property type="component" value="Unassembled WGS sequence"/>
</dbReference>
<dbReference type="PANTHER" id="PTHR43823">
    <property type="entry name" value="SPORULATION PROTEIN YKVU"/>
    <property type="match status" value="1"/>
</dbReference>
<evidence type="ECO:0000256" key="2">
    <source>
        <dbReference type="ARBA" id="ARBA00008417"/>
    </source>
</evidence>
<evidence type="ECO:0000256" key="9">
    <source>
        <dbReference type="ARBA" id="ARBA00023251"/>
    </source>
</evidence>
<dbReference type="GO" id="GO:0042910">
    <property type="term" value="F:xenobiotic transmembrane transporter activity"/>
    <property type="evidence" value="ECO:0007669"/>
    <property type="project" value="InterPro"/>
</dbReference>
<sequence length="469" mass="49802">MADKRLSLLKDAPISKAINQMSLPAIGGMLVMAIYNVVDTMFVAWLGTDATSATQVVMPLMMLTSAFGLAFGIGGGSYLSRLLGQSDLKKADAAASVSLFSAVGFGILFTLLCLWRMEGVLELFGARGAVLEEAKAYGFHILLGSTFAMGNMTLNNLLRSEGSAKLAMVGMGVGSILNVFLDPLFIFGFGWGIGGAALATTLSQGVTFLIQLSHYRKGRSVIRIGLRHWAPNRELFGEIMKVGVPTFLRQMLFSVSIGFLNNGAVLHGGNELLAAVGIVSKAGMLPMYVILGIGQGFQPVVGYNFGAGNKPRVLEALRYTLLAGAGVAGISSLGMFLFGEWFLGIFKASEAVTAYGVRGLRMLAAAIVLMAVTNTIGIFYQALGKGLESLLLSVARQGLFYIPAIFLAPLHLGTDGILGAQAIADTLTFLLTLSLFLPYMAKDRLSLEMDSRPGPFRTDKPMEQAVGHA</sequence>
<keyword evidence="12" id="KW-1185">Reference proteome</keyword>
<feature type="transmembrane region" description="Helical" evidence="10">
    <location>
        <begin position="418"/>
        <end position="439"/>
    </location>
</feature>
<dbReference type="NCBIfam" id="TIGR00797">
    <property type="entry name" value="matE"/>
    <property type="match status" value="1"/>
</dbReference>
<evidence type="ECO:0000256" key="1">
    <source>
        <dbReference type="ARBA" id="ARBA00004651"/>
    </source>
</evidence>
<evidence type="ECO:0000256" key="3">
    <source>
        <dbReference type="ARBA" id="ARBA00022106"/>
    </source>
</evidence>
<comment type="subcellular location">
    <subcellularLocation>
        <location evidence="1">Cell membrane</location>
        <topology evidence="1">Multi-pass membrane protein</topology>
    </subcellularLocation>
</comment>
<feature type="transmembrane region" description="Helical" evidence="10">
    <location>
        <begin position="57"/>
        <end position="79"/>
    </location>
</feature>
<evidence type="ECO:0000256" key="7">
    <source>
        <dbReference type="ARBA" id="ARBA00022989"/>
    </source>
</evidence>
<dbReference type="GO" id="GO:0046677">
    <property type="term" value="P:response to antibiotic"/>
    <property type="evidence" value="ECO:0007669"/>
    <property type="project" value="UniProtKB-KW"/>
</dbReference>
<dbReference type="InterPro" id="IPR051327">
    <property type="entry name" value="MATE_MepA_subfamily"/>
</dbReference>
<comment type="caution">
    <text evidence="11">The sequence shown here is derived from an EMBL/GenBank/DDBJ whole genome shotgun (WGS) entry which is preliminary data.</text>
</comment>
<evidence type="ECO:0000256" key="5">
    <source>
        <dbReference type="ARBA" id="ARBA00022475"/>
    </source>
</evidence>
<keyword evidence="8 10" id="KW-0472">Membrane</keyword>
<organism evidence="11 12">
    <name type="scientific">Anaerotalea alkaliphila</name>
    <dbReference type="NCBI Taxonomy" id="2662126"/>
    <lineage>
        <taxon>Bacteria</taxon>
        <taxon>Bacillati</taxon>
        <taxon>Bacillota</taxon>
        <taxon>Clostridia</taxon>
        <taxon>Eubacteriales</taxon>
        <taxon>Anaerotalea</taxon>
    </lineage>
</organism>
<protein>
    <recommendedName>
        <fullName evidence="3">Multidrug export protein MepA</fullName>
    </recommendedName>
</protein>
<dbReference type="GO" id="GO:0005886">
    <property type="term" value="C:plasma membrane"/>
    <property type="evidence" value="ECO:0007669"/>
    <property type="project" value="UniProtKB-SubCell"/>
</dbReference>
<name>A0A7X5HUS4_9FIRM</name>
<evidence type="ECO:0000313" key="12">
    <source>
        <dbReference type="Proteomes" id="UP000461585"/>
    </source>
</evidence>
<dbReference type="AlphaFoldDB" id="A0A7X5HUS4"/>
<gene>
    <name evidence="11" type="ORF">GXN74_04230</name>
</gene>
<feature type="transmembrane region" description="Helical" evidence="10">
    <location>
        <begin position="21"/>
        <end position="45"/>
    </location>
</feature>
<evidence type="ECO:0000256" key="10">
    <source>
        <dbReference type="SAM" id="Phobius"/>
    </source>
</evidence>